<evidence type="ECO:0000256" key="5">
    <source>
        <dbReference type="ARBA" id="ARBA00023163"/>
    </source>
</evidence>
<dbReference type="EMBL" id="CP044543">
    <property type="protein sequence ID" value="QFI73255.1"/>
    <property type="molecule type" value="Genomic_DNA"/>
</dbReference>
<name>A0A5P6P4W1_9BRAD</name>
<dbReference type="GO" id="GO:0003700">
    <property type="term" value="F:DNA-binding transcription factor activity"/>
    <property type="evidence" value="ECO:0007669"/>
    <property type="project" value="InterPro"/>
</dbReference>
<dbReference type="SUPFAM" id="SSF46785">
    <property type="entry name" value="Winged helix' DNA-binding domain"/>
    <property type="match status" value="1"/>
</dbReference>
<comment type="similarity">
    <text evidence="2">Belongs to the LysR transcriptional regulatory family.</text>
</comment>
<evidence type="ECO:0000313" key="9">
    <source>
        <dbReference type="Proteomes" id="UP000325641"/>
    </source>
</evidence>
<dbReference type="CDD" id="cd08415">
    <property type="entry name" value="PBP2_LysR_opines_like"/>
    <property type="match status" value="1"/>
</dbReference>
<feature type="domain" description="HTH lysR-type" evidence="7">
    <location>
        <begin position="2"/>
        <end position="59"/>
    </location>
</feature>
<evidence type="ECO:0000256" key="6">
    <source>
        <dbReference type="SAM" id="MobiDB-lite"/>
    </source>
</evidence>
<sequence length="314" mass="34849">MMTLRQVEVIRAVMVTGTIGGAAKLLNVSAPGISRLVKYTERSLGIRFFQRQNGRYFPTPEAESIFEQINGVYKKVDDLSEIISKIGRGGLSELRIGSVPSISQVMVPRAIERVRRRYPDLGIDINILKLEEAIDYLMLGRGECVAMSYRLEHSGLDFMPLASGELYCIVPPGHELAGRKQVSAAEITRYPLIGIDPNDPYGRIMADIFARNRLDYDITIRARFGTTVCALVKAGLGIAFIDQFTVAHGGYPGIELLRITEPTRFDTYIAVKRGAPLSLHAEHFIESLRTEMRAIEPSRGNGRAAPARGRKKIT</sequence>
<dbReference type="PANTHER" id="PTHR30427">
    <property type="entry name" value="TRANSCRIPTIONAL ACTIVATOR PROTEIN LYSR"/>
    <property type="match status" value="1"/>
</dbReference>
<dbReference type="InterPro" id="IPR005119">
    <property type="entry name" value="LysR_subst-bd"/>
</dbReference>
<dbReference type="GO" id="GO:0010628">
    <property type="term" value="P:positive regulation of gene expression"/>
    <property type="evidence" value="ECO:0007669"/>
    <property type="project" value="TreeGrafter"/>
</dbReference>
<dbReference type="Gene3D" id="3.40.190.290">
    <property type="match status" value="1"/>
</dbReference>
<evidence type="ECO:0000256" key="3">
    <source>
        <dbReference type="ARBA" id="ARBA00023015"/>
    </source>
</evidence>
<dbReference type="Pfam" id="PF00126">
    <property type="entry name" value="HTH_1"/>
    <property type="match status" value="1"/>
</dbReference>
<dbReference type="PROSITE" id="PS50931">
    <property type="entry name" value="HTH_LYSR"/>
    <property type="match status" value="1"/>
</dbReference>
<dbReference type="InterPro" id="IPR000847">
    <property type="entry name" value="LysR_HTH_N"/>
</dbReference>
<evidence type="ECO:0000256" key="2">
    <source>
        <dbReference type="ARBA" id="ARBA00009437"/>
    </source>
</evidence>
<evidence type="ECO:0000259" key="7">
    <source>
        <dbReference type="PROSITE" id="PS50931"/>
    </source>
</evidence>
<evidence type="ECO:0000256" key="1">
    <source>
        <dbReference type="ARBA" id="ARBA00003502"/>
    </source>
</evidence>
<proteinExistence type="inferred from homology"/>
<evidence type="ECO:0000256" key="4">
    <source>
        <dbReference type="ARBA" id="ARBA00023125"/>
    </source>
</evidence>
<dbReference type="RefSeq" id="WP_151645251.1">
    <property type="nucleotide sequence ID" value="NZ_CP044543.1"/>
</dbReference>
<reference evidence="9" key="1">
    <citation type="submission" date="2019-10" db="EMBL/GenBank/DDBJ databases">
        <title>Complete Genome Sequence of Bradyrhizobium betae type strain PL7HG1T.</title>
        <authorList>
            <person name="Bromfield E.S.P."/>
            <person name="Cloutier S."/>
        </authorList>
    </citation>
    <scope>NUCLEOTIDE SEQUENCE [LARGE SCALE GENOMIC DNA]</scope>
    <source>
        <strain evidence="9">PL7HG1</strain>
    </source>
</reference>
<dbReference type="Gene3D" id="1.10.10.10">
    <property type="entry name" value="Winged helix-like DNA-binding domain superfamily/Winged helix DNA-binding domain"/>
    <property type="match status" value="1"/>
</dbReference>
<dbReference type="InterPro" id="IPR037424">
    <property type="entry name" value="NocR_PBP2"/>
</dbReference>
<keyword evidence="3" id="KW-0805">Transcription regulation</keyword>
<dbReference type="AlphaFoldDB" id="A0A5P6P4W1"/>
<dbReference type="GO" id="GO:0043565">
    <property type="term" value="F:sequence-specific DNA binding"/>
    <property type="evidence" value="ECO:0007669"/>
    <property type="project" value="TreeGrafter"/>
</dbReference>
<organism evidence="8 9">
    <name type="scientific">Bradyrhizobium betae</name>
    <dbReference type="NCBI Taxonomy" id="244734"/>
    <lineage>
        <taxon>Bacteria</taxon>
        <taxon>Pseudomonadati</taxon>
        <taxon>Pseudomonadota</taxon>
        <taxon>Alphaproteobacteria</taxon>
        <taxon>Hyphomicrobiales</taxon>
        <taxon>Nitrobacteraceae</taxon>
        <taxon>Bradyrhizobium</taxon>
    </lineage>
</organism>
<evidence type="ECO:0000313" key="8">
    <source>
        <dbReference type="EMBL" id="QFI73255.1"/>
    </source>
</evidence>
<dbReference type="InterPro" id="IPR036390">
    <property type="entry name" value="WH_DNA-bd_sf"/>
</dbReference>
<dbReference type="KEGG" id="bbet:F8237_13115"/>
<dbReference type="SUPFAM" id="SSF53850">
    <property type="entry name" value="Periplasmic binding protein-like II"/>
    <property type="match status" value="1"/>
</dbReference>
<feature type="region of interest" description="Disordered" evidence="6">
    <location>
        <begin position="295"/>
        <end position="314"/>
    </location>
</feature>
<dbReference type="OrthoDB" id="8479870at2"/>
<gene>
    <name evidence="8" type="ORF">F8237_13115</name>
</gene>
<protein>
    <submittedName>
        <fullName evidence="8">LysR family transcriptional regulator</fullName>
    </submittedName>
</protein>
<dbReference type="Pfam" id="PF03466">
    <property type="entry name" value="LysR_substrate"/>
    <property type="match status" value="1"/>
</dbReference>
<dbReference type="InterPro" id="IPR036388">
    <property type="entry name" value="WH-like_DNA-bd_sf"/>
</dbReference>
<dbReference type="PANTHER" id="PTHR30427:SF1">
    <property type="entry name" value="TRANSCRIPTIONAL ACTIVATOR PROTEIN LYSR"/>
    <property type="match status" value="1"/>
</dbReference>
<comment type="function">
    <text evidence="1">NodD regulates the expression of the nodABCFE genes which encode other nodulation proteins. NodD is also a negative regulator of its own expression. Binds flavonoids as inducers.</text>
</comment>
<keyword evidence="4" id="KW-0238">DNA-binding</keyword>
<dbReference type="Proteomes" id="UP000325641">
    <property type="component" value="Chromosome"/>
</dbReference>
<accession>A0A5P6P4W1</accession>
<keyword evidence="5" id="KW-0804">Transcription</keyword>